<sequence length="145" mass="16681">MKTESTNGPHLVYSSRTPGRVRDRWPKELSLLRMSMNALGVRLMRLEYDGCEGEGEFLAPRLMDGEFKEITATLKDHFQQQVETFFHSLLESRYGEWAAGEGACGDFGIDFKFGTVVHVHRSRYRTTQYDTTRVDGFSAEWPDAY</sequence>
<dbReference type="EMBL" id="BLJN01000004">
    <property type="protein sequence ID" value="GFE82486.1"/>
    <property type="molecule type" value="Genomic_DNA"/>
</dbReference>
<comment type="caution">
    <text evidence="1">The sequence shown here is derived from an EMBL/GenBank/DDBJ whole genome shotgun (WGS) entry which is preliminary data.</text>
</comment>
<accession>A0A829YIZ2</accession>
<gene>
    <name evidence="1" type="ORF">GCM10011487_44860</name>
</gene>
<protein>
    <submittedName>
        <fullName evidence="1">Uncharacterized protein</fullName>
    </submittedName>
</protein>
<dbReference type="AlphaFoldDB" id="A0A829YIZ2"/>
<keyword evidence="2" id="KW-1185">Reference proteome</keyword>
<reference evidence="2" key="1">
    <citation type="submission" date="2020-01" db="EMBL/GenBank/DDBJ databases">
        <title>'Steroidobacter agaridevorans' sp. nov., agar-degrading bacteria isolated from rhizosphere soils.</title>
        <authorList>
            <person name="Ikenaga M."/>
            <person name="Kataoka M."/>
            <person name="Murouchi A."/>
            <person name="Katsuragi S."/>
            <person name="Sakai M."/>
        </authorList>
    </citation>
    <scope>NUCLEOTIDE SEQUENCE [LARGE SCALE GENOMIC DNA]</scope>
    <source>
        <strain evidence="2">YU21-B</strain>
    </source>
</reference>
<dbReference type="RefSeq" id="WP_161814129.1">
    <property type="nucleotide sequence ID" value="NZ_BLJN01000004.1"/>
</dbReference>
<organism evidence="1 2">
    <name type="scientific">Steroidobacter agaridevorans</name>
    <dbReference type="NCBI Taxonomy" id="2695856"/>
    <lineage>
        <taxon>Bacteria</taxon>
        <taxon>Pseudomonadati</taxon>
        <taxon>Pseudomonadota</taxon>
        <taxon>Gammaproteobacteria</taxon>
        <taxon>Steroidobacterales</taxon>
        <taxon>Steroidobacteraceae</taxon>
        <taxon>Steroidobacter</taxon>
    </lineage>
</organism>
<dbReference type="Proteomes" id="UP000445000">
    <property type="component" value="Unassembled WGS sequence"/>
</dbReference>
<evidence type="ECO:0000313" key="2">
    <source>
        <dbReference type="Proteomes" id="UP000445000"/>
    </source>
</evidence>
<proteinExistence type="predicted"/>
<evidence type="ECO:0000313" key="1">
    <source>
        <dbReference type="EMBL" id="GFE82486.1"/>
    </source>
</evidence>
<name>A0A829YIZ2_9GAMM</name>